<dbReference type="Pfam" id="PF01261">
    <property type="entry name" value="AP_endonuc_2"/>
    <property type="match status" value="1"/>
</dbReference>
<evidence type="ECO:0000313" key="2">
    <source>
        <dbReference type="EMBL" id="OAM89512.1"/>
    </source>
</evidence>
<protein>
    <recommendedName>
        <fullName evidence="1">Xylose isomerase-like TIM barrel domain-containing protein</fullName>
    </recommendedName>
</protein>
<dbReference type="SUPFAM" id="SSF51658">
    <property type="entry name" value="Xylose isomerase-like"/>
    <property type="match status" value="1"/>
</dbReference>
<reference evidence="2 3" key="1">
    <citation type="submission" date="2016-01" db="EMBL/GenBank/DDBJ databases">
        <title>High potential of lignocellulose degradation of a new Verrucomicrobia species.</title>
        <authorList>
            <person name="Wang Y."/>
            <person name="Shi Y."/>
            <person name="Qiu Z."/>
            <person name="Liu S."/>
            <person name="Yang H."/>
        </authorList>
    </citation>
    <scope>NUCLEOTIDE SEQUENCE [LARGE SCALE GENOMIC DNA]</scope>
    <source>
        <strain evidence="2 3">TSB47</strain>
    </source>
</reference>
<dbReference type="InterPro" id="IPR013022">
    <property type="entry name" value="Xyl_isomerase-like_TIM-brl"/>
</dbReference>
<dbReference type="Gene3D" id="3.20.20.150">
    <property type="entry name" value="Divalent-metal-dependent TIM barrel enzymes"/>
    <property type="match status" value="1"/>
</dbReference>
<organism evidence="2 3">
    <name type="scientific">Termitidicoccus mucosus</name>
    <dbReference type="NCBI Taxonomy" id="1184151"/>
    <lineage>
        <taxon>Bacteria</taxon>
        <taxon>Pseudomonadati</taxon>
        <taxon>Verrucomicrobiota</taxon>
        <taxon>Opitutia</taxon>
        <taxon>Opitutales</taxon>
        <taxon>Opitutaceae</taxon>
        <taxon>Termitidicoccus</taxon>
    </lineage>
</organism>
<keyword evidence="3" id="KW-1185">Reference proteome</keyword>
<proteinExistence type="predicted"/>
<evidence type="ECO:0000313" key="3">
    <source>
        <dbReference type="Proteomes" id="UP000078486"/>
    </source>
</evidence>
<sequence length="282" mass="30981">MIQLGVRAHDFGKLQLDDLARRVAGHGLCAVQFAAPKSIPGFDADAGRLSPGLAVHAREALRAQGVSIAVLGCYINLGTPDEADAALQMRRFKDYLRHARDFGCGIVATETGSVNADFSFHPDNQGEEAYQRVLRRVRELVATAERFGACVCVEAVSTFVIHSPARVRRLLDDVGSDNLQVIFDPVNLLNAGNHRRQDALIEESFALFADRMAVFHAKDFVITPEGQYRQVAAGTEGGLLNYPLFFRLAKKHKPYAQILLEDTHPATLGRTIAFAREAWGKV</sequence>
<dbReference type="Proteomes" id="UP000078486">
    <property type="component" value="Unassembled WGS sequence"/>
</dbReference>
<accession>A0A178IHQ7</accession>
<dbReference type="STRING" id="1184151.AW736_12935"/>
<dbReference type="EMBL" id="LRRQ01000090">
    <property type="protein sequence ID" value="OAM89512.1"/>
    <property type="molecule type" value="Genomic_DNA"/>
</dbReference>
<dbReference type="RefSeq" id="WP_084442235.1">
    <property type="nucleotide sequence ID" value="NZ_CP109796.1"/>
</dbReference>
<dbReference type="OrthoDB" id="2063291at2"/>
<evidence type="ECO:0000259" key="1">
    <source>
        <dbReference type="Pfam" id="PF01261"/>
    </source>
</evidence>
<gene>
    <name evidence="2" type="ORF">AW736_12935</name>
</gene>
<name>A0A178IHQ7_9BACT</name>
<dbReference type="InterPro" id="IPR036237">
    <property type="entry name" value="Xyl_isomerase-like_sf"/>
</dbReference>
<feature type="domain" description="Xylose isomerase-like TIM barrel" evidence="1">
    <location>
        <begin position="22"/>
        <end position="261"/>
    </location>
</feature>
<comment type="caution">
    <text evidence="2">The sequence shown here is derived from an EMBL/GenBank/DDBJ whole genome shotgun (WGS) entry which is preliminary data.</text>
</comment>
<dbReference type="AlphaFoldDB" id="A0A178IHQ7"/>
<dbReference type="PANTHER" id="PTHR12110">
    <property type="entry name" value="HYDROXYPYRUVATE ISOMERASE"/>
    <property type="match status" value="1"/>
</dbReference>
<dbReference type="PANTHER" id="PTHR12110:SF21">
    <property type="entry name" value="XYLOSE ISOMERASE-LIKE TIM BARREL DOMAIN-CONTAINING PROTEIN"/>
    <property type="match status" value="1"/>
</dbReference>
<dbReference type="InterPro" id="IPR050312">
    <property type="entry name" value="IolE/XylAMocC-like"/>
</dbReference>